<dbReference type="Proteomes" id="UP000585437">
    <property type="component" value="Unassembled WGS sequence"/>
</dbReference>
<keyword evidence="3" id="KW-1185">Reference proteome</keyword>
<proteinExistence type="predicted"/>
<dbReference type="Pfam" id="PF17264">
    <property type="entry name" value="DUF5330"/>
    <property type="match status" value="1"/>
</dbReference>
<dbReference type="InterPro" id="IPR035220">
    <property type="entry name" value="DUF5330"/>
</dbReference>
<sequence>MWFLIKGSVFFAAVLVVLSYFSAEPASDDANISPLQVADAVSAASGAYQYISAICSERPEVCEKGADTLAVLGVRAKEGARVAYELLDKQFGDGQPKLAMKADPEATPMPSGSLSDISIEPPRGEQVATGTIPRNIPVPLKRPTL</sequence>
<accession>A0A7X0JLR4</accession>
<gene>
    <name evidence="2" type="ORF">F4695_002394</name>
</gene>
<protein>
    <recommendedName>
        <fullName evidence="4">DUF5330 domain-containing protein</fullName>
    </recommendedName>
</protein>
<evidence type="ECO:0008006" key="4">
    <source>
        <dbReference type="Google" id="ProtNLM"/>
    </source>
</evidence>
<feature type="region of interest" description="Disordered" evidence="1">
    <location>
        <begin position="95"/>
        <end position="145"/>
    </location>
</feature>
<dbReference type="EMBL" id="JACHBU010000004">
    <property type="protein sequence ID" value="MBB6509037.1"/>
    <property type="molecule type" value="Genomic_DNA"/>
</dbReference>
<dbReference type="RefSeq" id="WP_184654771.1">
    <property type="nucleotide sequence ID" value="NZ_JACHBU010000004.1"/>
</dbReference>
<evidence type="ECO:0000313" key="2">
    <source>
        <dbReference type="EMBL" id="MBB6509037.1"/>
    </source>
</evidence>
<dbReference type="AlphaFoldDB" id="A0A7X0JLR4"/>
<comment type="caution">
    <text evidence="2">The sequence shown here is derived from an EMBL/GenBank/DDBJ whole genome shotgun (WGS) entry which is preliminary data.</text>
</comment>
<name>A0A7X0JLR4_9HYPH</name>
<evidence type="ECO:0000256" key="1">
    <source>
        <dbReference type="SAM" id="MobiDB-lite"/>
    </source>
</evidence>
<organism evidence="2 3">
    <name type="scientific">Rhizobium soli</name>
    <dbReference type="NCBI Taxonomy" id="424798"/>
    <lineage>
        <taxon>Bacteria</taxon>
        <taxon>Pseudomonadati</taxon>
        <taxon>Pseudomonadota</taxon>
        <taxon>Alphaproteobacteria</taxon>
        <taxon>Hyphomicrobiales</taxon>
        <taxon>Rhizobiaceae</taxon>
        <taxon>Rhizobium/Agrobacterium group</taxon>
        <taxon>Rhizobium</taxon>
    </lineage>
</organism>
<evidence type="ECO:0000313" key="3">
    <source>
        <dbReference type="Proteomes" id="UP000585437"/>
    </source>
</evidence>
<reference evidence="2 3" key="1">
    <citation type="submission" date="2020-08" db="EMBL/GenBank/DDBJ databases">
        <title>The Agave Microbiome: Exploring the role of microbial communities in plant adaptations to desert environments.</title>
        <authorList>
            <person name="Partida-Martinez L.P."/>
        </authorList>
    </citation>
    <scope>NUCLEOTIDE SEQUENCE [LARGE SCALE GENOMIC DNA]</scope>
    <source>
        <strain evidence="2 3">AS3.12</strain>
    </source>
</reference>